<dbReference type="PANTHER" id="PTHR30069">
    <property type="entry name" value="TONB-DEPENDENT OUTER MEMBRANE RECEPTOR"/>
    <property type="match status" value="1"/>
</dbReference>
<keyword evidence="4 8" id="KW-0812">Transmembrane</keyword>
<evidence type="ECO:0000259" key="11">
    <source>
        <dbReference type="Pfam" id="PF07715"/>
    </source>
</evidence>
<gene>
    <name evidence="12" type="ORF">QO010_004560</name>
</gene>
<keyword evidence="12" id="KW-0675">Receptor</keyword>
<keyword evidence="5 9" id="KW-0798">TonB box</keyword>
<dbReference type="InterPro" id="IPR000531">
    <property type="entry name" value="Beta-barrel_TonB"/>
</dbReference>
<dbReference type="InterPro" id="IPR036942">
    <property type="entry name" value="Beta-barrel_TonB_sf"/>
</dbReference>
<evidence type="ECO:0000256" key="8">
    <source>
        <dbReference type="PROSITE-ProRule" id="PRU01360"/>
    </source>
</evidence>
<dbReference type="Proteomes" id="UP001228905">
    <property type="component" value="Unassembled WGS sequence"/>
</dbReference>
<evidence type="ECO:0000256" key="5">
    <source>
        <dbReference type="ARBA" id="ARBA00023077"/>
    </source>
</evidence>
<protein>
    <submittedName>
        <fullName evidence="12">Iron complex outermembrane receptor protein</fullName>
    </submittedName>
</protein>
<name>A0ABU0IXN0_9CAUL</name>
<organism evidence="12 13">
    <name type="scientific">Caulobacter ginsengisoli</name>
    <dbReference type="NCBI Taxonomy" id="400775"/>
    <lineage>
        <taxon>Bacteria</taxon>
        <taxon>Pseudomonadati</taxon>
        <taxon>Pseudomonadota</taxon>
        <taxon>Alphaproteobacteria</taxon>
        <taxon>Caulobacterales</taxon>
        <taxon>Caulobacteraceae</taxon>
        <taxon>Caulobacter</taxon>
    </lineage>
</organism>
<dbReference type="Gene3D" id="2.40.170.20">
    <property type="entry name" value="TonB-dependent receptor, beta-barrel domain"/>
    <property type="match status" value="1"/>
</dbReference>
<accession>A0ABU0IXN0</accession>
<dbReference type="PANTHER" id="PTHR30069:SF37">
    <property type="entry name" value="FERRIC VIBRIOBACTIN RECEPTOR VIUA"/>
    <property type="match status" value="1"/>
</dbReference>
<dbReference type="RefSeq" id="WP_307352905.1">
    <property type="nucleotide sequence ID" value="NZ_JAUSVS010000014.1"/>
</dbReference>
<evidence type="ECO:0000256" key="6">
    <source>
        <dbReference type="ARBA" id="ARBA00023136"/>
    </source>
</evidence>
<proteinExistence type="inferred from homology"/>
<evidence type="ECO:0000256" key="2">
    <source>
        <dbReference type="ARBA" id="ARBA00022448"/>
    </source>
</evidence>
<dbReference type="PROSITE" id="PS52016">
    <property type="entry name" value="TONB_DEPENDENT_REC_3"/>
    <property type="match status" value="1"/>
</dbReference>
<dbReference type="Gene3D" id="2.170.130.10">
    <property type="entry name" value="TonB-dependent receptor, plug domain"/>
    <property type="match status" value="1"/>
</dbReference>
<evidence type="ECO:0000256" key="1">
    <source>
        <dbReference type="ARBA" id="ARBA00004571"/>
    </source>
</evidence>
<evidence type="ECO:0000256" key="9">
    <source>
        <dbReference type="RuleBase" id="RU003357"/>
    </source>
</evidence>
<feature type="domain" description="TonB-dependent receptor plug" evidence="11">
    <location>
        <begin position="34"/>
        <end position="143"/>
    </location>
</feature>
<keyword evidence="2 8" id="KW-0813">Transport</keyword>
<feature type="domain" description="TonB-dependent receptor-like beta-barrel" evidence="10">
    <location>
        <begin position="160"/>
        <end position="588"/>
    </location>
</feature>
<evidence type="ECO:0000259" key="10">
    <source>
        <dbReference type="Pfam" id="PF00593"/>
    </source>
</evidence>
<comment type="subcellular location">
    <subcellularLocation>
        <location evidence="1 8">Cell outer membrane</location>
        <topology evidence="1 8">Multi-pass membrane protein</topology>
    </subcellularLocation>
</comment>
<evidence type="ECO:0000313" key="12">
    <source>
        <dbReference type="EMBL" id="MDQ0466764.1"/>
    </source>
</evidence>
<keyword evidence="3 8" id="KW-1134">Transmembrane beta strand</keyword>
<comment type="similarity">
    <text evidence="8 9">Belongs to the TonB-dependent receptor family.</text>
</comment>
<evidence type="ECO:0000313" key="13">
    <source>
        <dbReference type="Proteomes" id="UP001228905"/>
    </source>
</evidence>
<evidence type="ECO:0000256" key="4">
    <source>
        <dbReference type="ARBA" id="ARBA00022692"/>
    </source>
</evidence>
<dbReference type="Pfam" id="PF07715">
    <property type="entry name" value="Plug"/>
    <property type="match status" value="1"/>
</dbReference>
<dbReference type="EMBL" id="JAUSVS010000014">
    <property type="protein sequence ID" value="MDQ0466764.1"/>
    <property type="molecule type" value="Genomic_DNA"/>
</dbReference>
<evidence type="ECO:0000256" key="3">
    <source>
        <dbReference type="ARBA" id="ARBA00022452"/>
    </source>
</evidence>
<comment type="caution">
    <text evidence="12">The sequence shown here is derived from an EMBL/GenBank/DDBJ whole genome shotgun (WGS) entry which is preliminary data.</text>
</comment>
<dbReference type="InterPro" id="IPR039426">
    <property type="entry name" value="TonB-dep_rcpt-like"/>
</dbReference>
<keyword evidence="13" id="KW-1185">Reference proteome</keyword>
<dbReference type="Pfam" id="PF00593">
    <property type="entry name" value="TonB_dep_Rec_b-barrel"/>
    <property type="match status" value="1"/>
</dbReference>
<dbReference type="InterPro" id="IPR037066">
    <property type="entry name" value="Plug_dom_sf"/>
</dbReference>
<keyword evidence="7 8" id="KW-0998">Cell outer membrane</keyword>
<sequence length="624" mass="68121">MVSAPETLADLRQLSIEDLANVDVSSVSKTAQPLSNAPAAIYVITRDDILRSGATTLPEILRLAPNLQVARITATSYAVSARGFNGSAADKLLVLIDGRSVYTPFSHGVFWDSQDVLPEDIDRIEVISGPGATLWGANAVNGVINILTRRSSETQGVSLRAGGGDREQFASLQYGGTLGDGLTYRIYADGMRQTGNETATGQDARDGWSRRQAGFRLDWSGADDLITLQGDVYKGSEEQATAPLFADLANSGGNLMARWTRTLSSGGTLQVQAYYDQIERSVPGRYRDTLRTYDLDVQHSFSLGGRHQIVWGGGYRLTEDDFPIAPSPPKTQFFDPVSSRQTLTNLFAQDAITLTPTLTLTLGLKLENEPYVGLEPLPNLRLAWKPTNTTLLWLGVSRAVRSPSRLDRDFVEVHGATVFLTGRDFQSESLVAYQLGYRGQPSARSSVSVSAYYNVYDDLRSFELTGGGLPIVFANRMEGEAYGIEAWGAYQMTDWWRLSGGFTWLHKDLRYRPGSANLVSTDIAGNDPDYQASVRSMMDLGSGVTLDLDVRRIGELPDPVSPAYTELGARVRWAVSDSVEIALTGVNLLNDRHLEFGSASANVQLGATGIESARSVSVDLRWRF</sequence>
<dbReference type="SUPFAM" id="SSF56935">
    <property type="entry name" value="Porins"/>
    <property type="match status" value="1"/>
</dbReference>
<reference evidence="12 13" key="1">
    <citation type="submission" date="2023-07" db="EMBL/GenBank/DDBJ databases">
        <title>Genomic Encyclopedia of Type Strains, Phase IV (KMG-IV): sequencing the most valuable type-strain genomes for metagenomic binning, comparative biology and taxonomic classification.</title>
        <authorList>
            <person name="Goeker M."/>
        </authorList>
    </citation>
    <scope>NUCLEOTIDE SEQUENCE [LARGE SCALE GENOMIC DNA]</scope>
    <source>
        <strain evidence="12 13">DSM 18695</strain>
    </source>
</reference>
<keyword evidence="6 8" id="KW-0472">Membrane</keyword>
<evidence type="ECO:0000256" key="7">
    <source>
        <dbReference type="ARBA" id="ARBA00023237"/>
    </source>
</evidence>
<dbReference type="InterPro" id="IPR012910">
    <property type="entry name" value="Plug_dom"/>
</dbReference>